<proteinExistence type="predicted"/>
<feature type="region of interest" description="Disordered" evidence="1">
    <location>
        <begin position="46"/>
        <end position="73"/>
    </location>
</feature>
<reference evidence="2 3" key="1">
    <citation type="journal article" date="2019" name="Sci. Rep.">
        <title>Orb-weaving spider Araneus ventricosus genome elucidates the spidroin gene catalogue.</title>
        <authorList>
            <person name="Kono N."/>
            <person name="Nakamura H."/>
            <person name="Ohtoshi R."/>
            <person name="Moran D.A.P."/>
            <person name="Shinohara A."/>
            <person name="Yoshida Y."/>
            <person name="Fujiwara M."/>
            <person name="Mori M."/>
            <person name="Tomita M."/>
            <person name="Arakawa K."/>
        </authorList>
    </citation>
    <scope>NUCLEOTIDE SEQUENCE [LARGE SCALE GENOMIC DNA]</scope>
</reference>
<dbReference type="AlphaFoldDB" id="A0A4Y2LVU5"/>
<name>A0A4Y2LVU5_ARAVE</name>
<sequence>MYVVGYNIRGRARGKISSPGLEFHGFERAGLVQNMSRAKCRCRSLERPAQAPFSPTDHSSKLRGPTRNSPHIASEWGVNLTKLNCNDVEN</sequence>
<keyword evidence="3" id="KW-1185">Reference proteome</keyword>
<evidence type="ECO:0000256" key="1">
    <source>
        <dbReference type="SAM" id="MobiDB-lite"/>
    </source>
</evidence>
<evidence type="ECO:0000313" key="3">
    <source>
        <dbReference type="Proteomes" id="UP000499080"/>
    </source>
</evidence>
<gene>
    <name evidence="2" type="ORF">AVEN_169389_1</name>
</gene>
<dbReference type="EMBL" id="BGPR01006427">
    <property type="protein sequence ID" value="GBN18935.1"/>
    <property type="molecule type" value="Genomic_DNA"/>
</dbReference>
<protein>
    <submittedName>
        <fullName evidence="2">Uncharacterized protein</fullName>
    </submittedName>
</protein>
<dbReference type="Proteomes" id="UP000499080">
    <property type="component" value="Unassembled WGS sequence"/>
</dbReference>
<accession>A0A4Y2LVU5</accession>
<comment type="caution">
    <text evidence="2">The sequence shown here is derived from an EMBL/GenBank/DDBJ whole genome shotgun (WGS) entry which is preliminary data.</text>
</comment>
<evidence type="ECO:0000313" key="2">
    <source>
        <dbReference type="EMBL" id="GBN18935.1"/>
    </source>
</evidence>
<organism evidence="2 3">
    <name type="scientific">Araneus ventricosus</name>
    <name type="common">Orbweaver spider</name>
    <name type="synonym">Epeira ventricosa</name>
    <dbReference type="NCBI Taxonomy" id="182803"/>
    <lineage>
        <taxon>Eukaryota</taxon>
        <taxon>Metazoa</taxon>
        <taxon>Ecdysozoa</taxon>
        <taxon>Arthropoda</taxon>
        <taxon>Chelicerata</taxon>
        <taxon>Arachnida</taxon>
        <taxon>Araneae</taxon>
        <taxon>Araneomorphae</taxon>
        <taxon>Entelegynae</taxon>
        <taxon>Araneoidea</taxon>
        <taxon>Araneidae</taxon>
        <taxon>Araneus</taxon>
    </lineage>
</organism>